<reference evidence="3" key="1">
    <citation type="submission" date="2016-11" db="EMBL/GenBank/DDBJ databases">
        <authorList>
            <person name="Varghese N."/>
            <person name="Submissions S."/>
        </authorList>
    </citation>
    <scope>NUCLEOTIDE SEQUENCE [LARGE SCALE GENOMIC DNA]</scope>
    <source>
        <strain evidence="3">DSM 29440</strain>
    </source>
</reference>
<dbReference type="OrthoDB" id="5421633at2"/>
<feature type="transmembrane region" description="Helical" evidence="1">
    <location>
        <begin position="164"/>
        <end position="182"/>
    </location>
</feature>
<feature type="transmembrane region" description="Helical" evidence="1">
    <location>
        <begin position="53"/>
        <end position="76"/>
    </location>
</feature>
<evidence type="ECO:0000313" key="3">
    <source>
        <dbReference type="Proteomes" id="UP000184932"/>
    </source>
</evidence>
<accession>A0A1N6EHD0</accession>
<proteinExistence type="predicted"/>
<dbReference type="Pfam" id="PF14329">
    <property type="entry name" value="DUF4386"/>
    <property type="match status" value="1"/>
</dbReference>
<evidence type="ECO:0000256" key="1">
    <source>
        <dbReference type="SAM" id="Phobius"/>
    </source>
</evidence>
<keyword evidence="1" id="KW-1133">Transmembrane helix</keyword>
<sequence>MTQGIQRTIGALYLGVIALGLAAEFGIRMPLISWNDPAGTWQAIAANIGLFRMSLLAESAMILLDIGLAVLFFALLRRVHPELALAAMVLRLMQAAVISGSLLASVAALSLVAGEAAQPRALMVLLTTHSIGYDVGLIFFGANTLITAWLLARSGLVPRWLPPLLALAGLVYLAGSLTRLAAPPLNALMQPAYLVTIVAELSLALVFLLRPRAGPISE</sequence>
<keyword evidence="3" id="KW-1185">Reference proteome</keyword>
<protein>
    <recommendedName>
        <fullName evidence="4">DUF4386 domain-containing protein</fullName>
    </recommendedName>
</protein>
<organism evidence="2 3">
    <name type="scientific">Vannielia litorea</name>
    <dbReference type="NCBI Taxonomy" id="1217970"/>
    <lineage>
        <taxon>Bacteria</taxon>
        <taxon>Pseudomonadati</taxon>
        <taxon>Pseudomonadota</taxon>
        <taxon>Alphaproteobacteria</taxon>
        <taxon>Rhodobacterales</taxon>
        <taxon>Paracoccaceae</taxon>
        <taxon>Vannielia</taxon>
    </lineage>
</organism>
<feature type="transmembrane region" description="Helical" evidence="1">
    <location>
        <begin position="188"/>
        <end position="209"/>
    </location>
</feature>
<dbReference type="Proteomes" id="UP000184932">
    <property type="component" value="Unassembled WGS sequence"/>
</dbReference>
<keyword evidence="1" id="KW-0472">Membrane</keyword>
<feature type="transmembrane region" description="Helical" evidence="1">
    <location>
        <begin position="131"/>
        <end position="152"/>
    </location>
</feature>
<feature type="transmembrane region" description="Helical" evidence="1">
    <location>
        <begin position="12"/>
        <end position="33"/>
    </location>
</feature>
<dbReference type="RefSeq" id="WP_074254928.1">
    <property type="nucleotide sequence ID" value="NZ_FSRL01000001.1"/>
</dbReference>
<keyword evidence="1" id="KW-0812">Transmembrane</keyword>
<dbReference type="InterPro" id="IPR025495">
    <property type="entry name" value="DUF4386"/>
</dbReference>
<name>A0A1N6EHD0_9RHOB</name>
<feature type="transmembrane region" description="Helical" evidence="1">
    <location>
        <begin position="88"/>
        <end position="111"/>
    </location>
</feature>
<evidence type="ECO:0000313" key="2">
    <source>
        <dbReference type="EMBL" id="SIN82458.1"/>
    </source>
</evidence>
<dbReference type="AlphaFoldDB" id="A0A1N6EHD0"/>
<evidence type="ECO:0008006" key="4">
    <source>
        <dbReference type="Google" id="ProtNLM"/>
    </source>
</evidence>
<gene>
    <name evidence="2" type="ORF">SAMN05444002_0788</name>
</gene>
<dbReference type="EMBL" id="FSRL01000001">
    <property type="protein sequence ID" value="SIN82458.1"/>
    <property type="molecule type" value="Genomic_DNA"/>
</dbReference>